<feature type="transmembrane region" description="Helical" evidence="1">
    <location>
        <begin position="155"/>
        <end position="176"/>
    </location>
</feature>
<name>A0A558EV02_9GAMM</name>
<dbReference type="RefSeq" id="WP_144583895.1">
    <property type="nucleotide sequence ID" value="NZ_JAYKMA010000185.1"/>
</dbReference>
<feature type="transmembrane region" description="Helical" evidence="1">
    <location>
        <begin position="77"/>
        <end position="96"/>
    </location>
</feature>
<feature type="transmembrane region" description="Helical" evidence="1">
    <location>
        <begin position="53"/>
        <end position="71"/>
    </location>
</feature>
<feature type="transmembrane region" description="Helical" evidence="1">
    <location>
        <begin position="30"/>
        <end position="48"/>
    </location>
</feature>
<feature type="transmembrane region" description="Helical" evidence="1">
    <location>
        <begin position="7"/>
        <end position="24"/>
    </location>
</feature>
<sequence length="385" mass="44746">MYINRRQIIYSVLFFIVFFIVTRQVPFSDYSLIANIAVLLLVFGMVAYNRLNIVNISLVSLWLCVLVQYSLFMGNEFSLILHFMLAILLLITSNFVENVPKKILKIFFILITIQSIFLIIMEVVLNIYYTQASYLLLREYFSDRGWGDLYTYNGYFYRVQVKGNALIPIAFCLTFIKEVQEYIKYIKVYRILAFIGICIAGNFAFWISIALFIFGYSLFFGKSKILKSVIIVSAVILMSGFLLDYVSEVLSRKGDSLGTRGDQYNVLISGLTNNVSNFIFGNGLGSTLSVRTSFRDYTGDIYFELQGVYYIFQLGILNSIVFFGLMFYFALKRIYYKDLLFIYAVYVSYAVSNPYFLDTNHIVLIVVLRLIYEYRKENRLYHSSI</sequence>
<accession>A0A558EV02</accession>
<keyword evidence="1" id="KW-0812">Transmembrane</keyword>
<feature type="transmembrane region" description="Helical" evidence="1">
    <location>
        <begin position="103"/>
        <end position="129"/>
    </location>
</feature>
<feature type="transmembrane region" description="Helical" evidence="1">
    <location>
        <begin position="188"/>
        <end position="219"/>
    </location>
</feature>
<feature type="transmembrane region" description="Helical" evidence="1">
    <location>
        <begin position="225"/>
        <end position="246"/>
    </location>
</feature>
<feature type="transmembrane region" description="Helical" evidence="1">
    <location>
        <begin position="308"/>
        <end position="331"/>
    </location>
</feature>
<evidence type="ECO:0008006" key="4">
    <source>
        <dbReference type="Google" id="ProtNLM"/>
    </source>
</evidence>
<organism evidence="2 3">
    <name type="scientific">Acinetobacter colistiniresistens</name>
    <dbReference type="NCBI Taxonomy" id="280145"/>
    <lineage>
        <taxon>Bacteria</taxon>
        <taxon>Pseudomonadati</taxon>
        <taxon>Pseudomonadota</taxon>
        <taxon>Gammaproteobacteria</taxon>
        <taxon>Moraxellales</taxon>
        <taxon>Moraxellaceae</taxon>
        <taxon>Acinetobacter</taxon>
    </lineage>
</organism>
<comment type="caution">
    <text evidence="2">The sequence shown here is derived from an EMBL/GenBank/DDBJ whole genome shotgun (WGS) entry which is preliminary data.</text>
</comment>
<evidence type="ECO:0000313" key="3">
    <source>
        <dbReference type="Proteomes" id="UP000316981"/>
    </source>
</evidence>
<protein>
    <recommendedName>
        <fullName evidence="4">O-antigen ligase domain-containing protein</fullName>
    </recommendedName>
</protein>
<keyword evidence="1" id="KW-1133">Transmembrane helix</keyword>
<dbReference type="AlphaFoldDB" id="A0A558EV02"/>
<dbReference type="EMBL" id="VMTP01000101">
    <property type="protein sequence ID" value="TVT77241.1"/>
    <property type="molecule type" value="Genomic_DNA"/>
</dbReference>
<evidence type="ECO:0000256" key="1">
    <source>
        <dbReference type="SAM" id="Phobius"/>
    </source>
</evidence>
<reference evidence="2 3" key="1">
    <citation type="submission" date="2019-07" db="EMBL/GenBank/DDBJ databases">
        <title>Draft Genome Sequence of the first blaOXA-58-Harboring Acinetobacter colistiniresistens clinical isolate from Brazil.</title>
        <authorList>
            <person name="Favaro L.S."/>
            <person name="Paula-Petroli S.B."/>
            <person name="Moura C.F."/>
            <person name="Tognim M.C.B."/>
            <person name="Venancio E.J."/>
            <person name="Yamada-Ogatta S.F."/>
            <person name="Carrara-Marroni F.E."/>
        </authorList>
    </citation>
    <scope>NUCLEOTIDE SEQUENCE [LARGE SCALE GENOMIC DNA]</scope>
    <source>
        <strain evidence="2 3">DL</strain>
    </source>
</reference>
<keyword evidence="1" id="KW-0472">Membrane</keyword>
<gene>
    <name evidence="2" type="ORF">FPV60_19240</name>
</gene>
<evidence type="ECO:0000313" key="2">
    <source>
        <dbReference type="EMBL" id="TVT77241.1"/>
    </source>
</evidence>
<proteinExistence type="predicted"/>
<dbReference type="Proteomes" id="UP000316981">
    <property type="component" value="Unassembled WGS sequence"/>
</dbReference>